<dbReference type="EMBL" id="JRKL02000486">
    <property type="protein sequence ID" value="KAF3970918.1"/>
    <property type="molecule type" value="Genomic_DNA"/>
</dbReference>
<dbReference type="OrthoDB" id="1749833at2759"/>
<evidence type="ECO:0000256" key="1">
    <source>
        <dbReference type="SAM" id="MobiDB-lite"/>
    </source>
</evidence>
<comment type="caution">
    <text evidence="2">The sequence shown here is derived from an EMBL/GenBank/DDBJ whole genome shotgun (WGS) entry which is preliminary data.</text>
</comment>
<protein>
    <submittedName>
        <fullName evidence="2">Uncharacterized protein</fullName>
    </submittedName>
</protein>
<dbReference type="PANTHER" id="PTHR37195">
    <property type="entry name" value="OS01G0332900 PROTEIN"/>
    <property type="match status" value="1"/>
</dbReference>
<reference evidence="2" key="1">
    <citation type="submission" date="2020-03" db="EMBL/GenBank/DDBJ databases">
        <title>Castanea mollissima Vanexum genome sequencing.</title>
        <authorList>
            <person name="Staton M."/>
        </authorList>
    </citation>
    <scope>NUCLEOTIDE SEQUENCE</scope>
    <source>
        <tissue evidence="2">Leaf</tissue>
    </source>
</reference>
<feature type="compositionally biased region" description="Acidic residues" evidence="1">
    <location>
        <begin position="28"/>
        <end position="56"/>
    </location>
</feature>
<keyword evidence="3" id="KW-1185">Reference proteome</keyword>
<evidence type="ECO:0000313" key="2">
    <source>
        <dbReference type="EMBL" id="KAF3970918.1"/>
    </source>
</evidence>
<gene>
    <name evidence="2" type="ORF">CMV_005427</name>
</gene>
<dbReference type="Proteomes" id="UP000737018">
    <property type="component" value="Unassembled WGS sequence"/>
</dbReference>
<sequence>MGSLLKKFQSLNEDLGTEYLVRPVACVEDEEDASDFEPEENGCEEEEIDEEDEDEDGGKVDVPTKRKRSDKDDLDDDDDGGDDDKRPSKR</sequence>
<accession>A0A8J4VSD5</accession>
<proteinExistence type="predicted"/>
<feature type="region of interest" description="Disordered" evidence="1">
    <location>
        <begin position="28"/>
        <end position="90"/>
    </location>
</feature>
<name>A0A8J4VSD5_9ROSI</name>
<feature type="compositionally biased region" description="Acidic residues" evidence="1">
    <location>
        <begin position="72"/>
        <end position="82"/>
    </location>
</feature>
<dbReference type="PANTHER" id="PTHR37195:SF2">
    <property type="entry name" value="NUCLEOLIN-LIKE"/>
    <property type="match status" value="1"/>
</dbReference>
<dbReference type="AlphaFoldDB" id="A0A8J4VSD5"/>
<evidence type="ECO:0000313" key="3">
    <source>
        <dbReference type="Proteomes" id="UP000737018"/>
    </source>
</evidence>
<organism evidence="2 3">
    <name type="scientific">Castanea mollissima</name>
    <name type="common">Chinese chestnut</name>
    <dbReference type="NCBI Taxonomy" id="60419"/>
    <lineage>
        <taxon>Eukaryota</taxon>
        <taxon>Viridiplantae</taxon>
        <taxon>Streptophyta</taxon>
        <taxon>Embryophyta</taxon>
        <taxon>Tracheophyta</taxon>
        <taxon>Spermatophyta</taxon>
        <taxon>Magnoliopsida</taxon>
        <taxon>eudicotyledons</taxon>
        <taxon>Gunneridae</taxon>
        <taxon>Pentapetalae</taxon>
        <taxon>rosids</taxon>
        <taxon>fabids</taxon>
        <taxon>Fagales</taxon>
        <taxon>Fagaceae</taxon>
        <taxon>Castanea</taxon>
    </lineage>
</organism>